<dbReference type="AlphaFoldDB" id="A0A7U2MZ26"/>
<dbReference type="Proteomes" id="UP000596276">
    <property type="component" value="Chromosome 8"/>
</dbReference>
<proteinExistence type="predicted"/>
<accession>A0A7U2MZ26</accession>
<sequence>MINDTRSYHAKLLFSYLLPSATLRRTSSLGDRSLTPPQNNDIEDHNNAKFSSFSII</sequence>
<dbReference type="VEuPathDB" id="FungiDB:F9C07_12458"/>
<evidence type="ECO:0000313" key="1">
    <source>
        <dbReference type="EMBL" id="QRD92493.1"/>
    </source>
</evidence>
<name>A0A7U2MZ26_ASPFN</name>
<gene>
    <name evidence="1" type="ORF">F9C07_12458</name>
</gene>
<protein>
    <submittedName>
        <fullName evidence="1">Uncharacterized protein</fullName>
    </submittedName>
</protein>
<keyword evidence="2" id="KW-1185">Reference proteome</keyword>
<organism evidence="1 2">
    <name type="scientific">Aspergillus flavus (strain ATCC 200026 / FGSC A1120 / IAM 13836 / NRRL 3357 / JCM 12722 / SRRC 167)</name>
    <dbReference type="NCBI Taxonomy" id="332952"/>
    <lineage>
        <taxon>Eukaryota</taxon>
        <taxon>Fungi</taxon>
        <taxon>Dikarya</taxon>
        <taxon>Ascomycota</taxon>
        <taxon>Pezizomycotina</taxon>
        <taxon>Eurotiomycetes</taxon>
        <taxon>Eurotiomycetidae</taxon>
        <taxon>Eurotiales</taxon>
        <taxon>Aspergillaceae</taxon>
        <taxon>Aspergillus</taxon>
        <taxon>Aspergillus subgen. Circumdati</taxon>
    </lineage>
</organism>
<evidence type="ECO:0000313" key="2">
    <source>
        <dbReference type="Proteomes" id="UP000596276"/>
    </source>
</evidence>
<dbReference type="EMBL" id="CP044616">
    <property type="protein sequence ID" value="QRD92493.1"/>
    <property type="molecule type" value="Genomic_DNA"/>
</dbReference>
<reference evidence="2" key="1">
    <citation type="journal article" date="2021" name="G3 (Bethesda)">
        <title>Chromosome assembled and annotated genome sequence of Aspergillus flavus NRRL 3357.</title>
        <authorList>
            <person name="Skerker J.M."/>
            <person name="Pianalto K.M."/>
            <person name="Mondo S.J."/>
            <person name="Yang K."/>
            <person name="Arkin A.P."/>
            <person name="Keller N.P."/>
            <person name="Grigoriev I.V."/>
            <person name="Louise Glass N.L."/>
        </authorList>
    </citation>
    <scope>NUCLEOTIDE SEQUENCE [LARGE SCALE GENOMIC DNA]</scope>
    <source>
        <strain evidence="2">ATCC 200026 / FGSC A1120 / IAM 13836 / NRRL 3357 / JCM 12722 / SRRC 167</strain>
    </source>
</reference>